<name>A0A7W5P8M1_9ACTN</name>
<organism evidence="1 2">
    <name type="scientific">Microlunatus antarcticus</name>
    <dbReference type="NCBI Taxonomy" id="53388"/>
    <lineage>
        <taxon>Bacteria</taxon>
        <taxon>Bacillati</taxon>
        <taxon>Actinomycetota</taxon>
        <taxon>Actinomycetes</taxon>
        <taxon>Propionibacteriales</taxon>
        <taxon>Propionibacteriaceae</taxon>
        <taxon>Microlunatus</taxon>
    </lineage>
</organism>
<evidence type="ECO:0000313" key="2">
    <source>
        <dbReference type="Proteomes" id="UP000565572"/>
    </source>
</evidence>
<dbReference type="EMBL" id="JACHZG010000003">
    <property type="protein sequence ID" value="MBB3328804.1"/>
    <property type="molecule type" value="Genomic_DNA"/>
</dbReference>
<dbReference type="Proteomes" id="UP000565572">
    <property type="component" value="Unassembled WGS sequence"/>
</dbReference>
<gene>
    <name evidence="1" type="ORF">FHX39_003796</name>
</gene>
<sequence>MSVPPTALLSWAHKPNQPGTDAAWSNEVLQLAVNLRQFGVDADLDLFHLSEPGIEWTGWGPSRITKCDYTVVLVNQAWRQRFEGTNEPNEGAGAVAEADTLLGLFERNQDDFRRRLLVVVLPGADLHDVPPRLSGQQRFVLKDLTRNDLEPLLRLLHGSPEHVMQPVGPAPFLPPVRFGPIDGAAGTPGIHTYVPGVPDEGQEVVQQQLASNPAGAVVRSFLEELTTKQGVALHGVRRRDAAPGSLDDYTGYLRLTRAARTIGYLYASTGRLNPKVSGPTLETLSSLAPDARQVGSSNEAYRAVITVNDPRSREQAIALLRRAAGLGAAT</sequence>
<evidence type="ECO:0008006" key="3">
    <source>
        <dbReference type="Google" id="ProtNLM"/>
    </source>
</evidence>
<dbReference type="RefSeq" id="WP_183342064.1">
    <property type="nucleotide sequence ID" value="NZ_JACHZG010000003.1"/>
</dbReference>
<evidence type="ECO:0000313" key="1">
    <source>
        <dbReference type="EMBL" id="MBB3328804.1"/>
    </source>
</evidence>
<proteinExistence type="predicted"/>
<comment type="caution">
    <text evidence="1">The sequence shown here is derived from an EMBL/GenBank/DDBJ whole genome shotgun (WGS) entry which is preliminary data.</text>
</comment>
<accession>A0A7W5P8M1</accession>
<dbReference type="AlphaFoldDB" id="A0A7W5P8M1"/>
<protein>
    <recommendedName>
        <fullName evidence="3">SEFIR domain-containing protein</fullName>
    </recommendedName>
</protein>
<keyword evidence="2" id="KW-1185">Reference proteome</keyword>
<reference evidence="1 2" key="1">
    <citation type="submission" date="2020-08" db="EMBL/GenBank/DDBJ databases">
        <title>Sequencing the genomes of 1000 actinobacteria strains.</title>
        <authorList>
            <person name="Klenk H.-P."/>
        </authorList>
    </citation>
    <scope>NUCLEOTIDE SEQUENCE [LARGE SCALE GENOMIC DNA]</scope>
    <source>
        <strain evidence="1 2">DSM 11053</strain>
    </source>
</reference>